<dbReference type="PANTHER" id="PTHR43630:SF2">
    <property type="entry name" value="GLYCOSYLTRANSFERASE"/>
    <property type="match status" value="1"/>
</dbReference>
<dbReference type="InterPro" id="IPR029044">
    <property type="entry name" value="Nucleotide-diphossugar_trans"/>
</dbReference>
<evidence type="ECO:0000259" key="2">
    <source>
        <dbReference type="Pfam" id="PF00535"/>
    </source>
</evidence>
<dbReference type="InterPro" id="IPR019734">
    <property type="entry name" value="TPR_rpt"/>
</dbReference>
<proteinExistence type="predicted"/>
<keyword evidence="3" id="KW-0808">Transferase</keyword>
<dbReference type="SUPFAM" id="SSF48452">
    <property type="entry name" value="TPR-like"/>
    <property type="match status" value="1"/>
</dbReference>
<keyword evidence="1" id="KW-0802">TPR repeat</keyword>
<dbReference type="GO" id="GO:0016740">
    <property type="term" value="F:transferase activity"/>
    <property type="evidence" value="ECO:0007669"/>
    <property type="project" value="UniProtKB-KW"/>
</dbReference>
<feature type="domain" description="Glycosyltransferase 2-like" evidence="2">
    <location>
        <begin position="5"/>
        <end position="131"/>
    </location>
</feature>
<protein>
    <submittedName>
        <fullName evidence="3">Glycosyltransferases involved in cell wall biogenesis</fullName>
    </submittedName>
</protein>
<dbReference type="Pfam" id="PF00535">
    <property type="entry name" value="Glycos_transf_2"/>
    <property type="match status" value="1"/>
</dbReference>
<dbReference type="CDD" id="cd02511">
    <property type="entry name" value="Beta4Glucosyltransferase"/>
    <property type="match status" value="1"/>
</dbReference>
<dbReference type="Proteomes" id="UP000014155">
    <property type="component" value="Unassembled WGS sequence"/>
</dbReference>
<evidence type="ECO:0000313" key="3">
    <source>
        <dbReference type="EMBL" id="EMS72428.1"/>
    </source>
</evidence>
<dbReference type="eggNOG" id="COG0463">
    <property type="taxonomic scope" value="Bacteria"/>
</dbReference>
<dbReference type="RefSeq" id="WP_004625139.1">
    <property type="nucleotide sequence ID" value="NZ_AORV01000027.1"/>
</dbReference>
<keyword evidence="4" id="KW-1185">Reference proteome</keyword>
<dbReference type="InterPro" id="IPR011990">
    <property type="entry name" value="TPR-like_helical_dom_sf"/>
</dbReference>
<accession>S0FV72</accession>
<dbReference type="STRING" id="1195236.CTER_1554"/>
<dbReference type="PROSITE" id="PS50005">
    <property type="entry name" value="TPR"/>
    <property type="match status" value="1"/>
</dbReference>
<reference evidence="3 4" key="1">
    <citation type="journal article" date="2013" name="Genome Announc.">
        <title>Draft Genome Sequence of the Cellulolytic, Mesophilic, Anaerobic Bacterium Clostridium termitidis Strain CT1112 (DSM 5398).</title>
        <authorList>
            <person name="Lal S."/>
            <person name="Ramachandran U."/>
            <person name="Zhang X."/>
            <person name="Munir R."/>
            <person name="Sparling R."/>
            <person name="Levin D.B."/>
        </authorList>
    </citation>
    <scope>NUCLEOTIDE SEQUENCE [LARGE SCALE GENOMIC DNA]</scope>
    <source>
        <strain evidence="3 4">CT1112</strain>
    </source>
</reference>
<dbReference type="PANTHER" id="PTHR43630">
    <property type="entry name" value="POLY-BETA-1,6-N-ACETYL-D-GLUCOSAMINE SYNTHASE"/>
    <property type="match status" value="1"/>
</dbReference>
<dbReference type="Gene3D" id="3.90.550.10">
    <property type="entry name" value="Spore Coat Polysaccharide Biosynthesis Protein SpsA, Chain A"/>
    <property type="match status" value="1"/>
</dbReference>
<evidence type="ECO:0000313" key="4">
    <source>
        <dbReference type="Proteomes" id="UP000014155"/>
    </source>
</evidence>
<evidence type="ECO:0000256" key="1">
    <source>
        <dbReference type="PROSITE-ProRule" id="PRU00339"/>
    </source>
</evidence>
<comment type="caution">
    <text evidence="3">The sequence shown here is derived from an EMBL/GenBank/DDBJ whole genome shotgun (WGS) entry which is preliminary data.</text>
</comment>
<organism evidence="3 4">
    <name type="scientific">Ruminiclostridium cellobioparum subsp. termitidis CT1112</name>
    <dbReference type="NCBI Taxonomy" id="1195236"/>
    <lineage>
        <taxon>Bacteria</taxon>
        <taxon>Bacillati</taxon>
        <taxon>Bacillota</taxon>
        <taxon>Clostridia</taxon>
        <taxon>Eubacteriales</taxon>
        <taxon>Oscillospiraceae</taxon>
        <taxon>Ruminiclostridium</taxon>
    </lineage>
</organism>
<dbReference type="InterPro" id="IPR001173">
    <property type="entry name" value="Glyco_trans_2-like"/>
</dbReference>
<dbReference type="SUPFAM" id="SSF53448">
    <property type="entry name" value="Nucleotide-diphospho-sugar transferases"/>
    <property type="match status" value="1"/>
</dbReference>
<feature type="repeat" description="TPR" evidence="1">
    <location>
        <begin position="198"/>
        <end position="231"/>
    </location>
</feature>
<gene>
    <name evidence="3" type="ORF">CTER_1554</name>
</gene>
<dbReference type="Gene3D" id="1.25.40.10">
    <property type="entry name" value="Tetratricopeptide repeat domain"/>
    <property type="match status" value="1"/>
</dbReference>
<dbReference type="eggNOG" id="COG0457">
    <property type="taxonomic scope" value="Bacteria"/>
</dbReference>
<sequence>MVYLSLCMIVKNEEKVLRRCLDSVKDIVDEIVIADTGSIDNTIKIASEYTDRIYNFEWTDSFSDARNFVQSKAKGKWILVLDADEYVDKTNLEAVKREIKQYDNDMDALGVTIYNFTGTGDQMVQNKNLRIYKNSREIRYERAIHEALVRVNGHLKTVMCALNIYHTGYLAEVAKSKDKRSRNTRLLEKQTQKSGNSSYDQFNLGNEFFSAKDMKKALESYQKSYASDKNSSWASFAVVQIIICLIELARYKEAISVIEDADKIWQDVPEFKYLRGQVYYLQ</sequence>
<dbReference type="AlphaFoldDB" id="S0FV72"/>
<dbReference type="EMBL" id="AORV01000027">
    <property type="protein sequence ID" value="EMS72428.1"/>
    <property type="molecule type" value="Genomic_DNA"/>
</dbReference>
<feature type="non-terminal residue" evidence="3">
    <location>
        <position position="282"/>
    </location>
</feature>
<name>S0FV72_RUMCE</name>